<evidence type="ECO:0000256" key="6">
    <source>
        <dbReference type="ARBA" id="ARBA00034125"/>
    </source>
</evidence>
<dbReference type="InterPro" id="IPR010619">
    <property type="entry name" value="ThrE-like_N"/>
</dbReference>
<evidence type="ECO:0000259" key="8">
    <source>
        <dbReference type="Pfam" id="PF06738"/>
    </source>
</evidence>
<evidence type="ECO:0000256" key="1">
    <source>
        <dbReference type="ARBA" id="ARBA00004651"/>
    </source>
</evidence>
<keyword evidence="10" id="KW-1185">Reference proteome</keyword>
<proteinExistence type="inferred from homology"/>
<feature type="transmembrane region" description="Helical" evidence="7">
    <location>
        <begin position="169"/>
        <end position="189"/>
    </location>
</feature>
<comment type="similarity">
    <text evidence="6">Belongs to the ThrE exporter (TC 2.A.79) family.</text>
</comment>
<evidence type="ECO:0000313" key="9">
    <source>
        <dbReference type="EMBL" id="MFC4767562.1"/>
    </source>
</evidence>
<dbReference type="EMBL" id="JBHSHC010000072">
    <property type="protein sequence ID" value="MFC4767562.1"/>
    <property type="molecule type" value="Genomic_DNA"/>
</dbReference>
<dbReference type="RefSeq" id="WP_380025484.1">
    <property type="nucleotide sequence ID" value="NZ_JBHSHC010000072.1"/>
</dbReference>
<evidence type="ECO:0000256" key="5">
    <source>
        <dbReference type="ARBA" id="ARBA00023136"/>
    </source>
</evidence>
<protein>
    <submittedName>
        <fullName evidence="9">Threonine/serine exporter family protein</fullName>
    </submittedName>
</protein>
<evidence type="ECO:0000313" key="10">
    <source>
        <dbReference type="Proteomes" id="UP001596002"/>
    </source>
</evidence>
<dbReference type="Proteomes" id="UP001596002">
    <property type="component" value="Unassembled WGS sequence"/>
</dbReference>
<feature type="domain" description="Threonine/serine exporter-like N-terminal" evidence="8">
    <location>
        <begin position="13"/>
        <end position="251"/>
    </location>
</feature>
<comment type="caution">
    <text evidence="9">The sequence shown here is derived from an EMBL/GenBank/DDBJ whole genome shotgun (WGS) entry which is preliminary data.</text>
</comment>
<reference evidence="10" key="1">
    <citation type="journal article" date="2019" name="Int. J. Syst. Evol. Microbiol.">
        <title>The Global Catalogue of Microorganisms (GCM) 10K type strain sequencing project: providing services to taxonomists for standard genome sequencing and annotation.</title>
        <authorList>
            <consortium name="The Broad Institute Genomics Platform"/>
            <consortium name="The Broad Institute Genome Sequencing Center for Infectious Disease"/>
            <person name="Wu L."/>
            <person name="Ma J."/>
        </authorList>
    </citation>
    <scope>NUCLEOTIDE SEQUENCE [LARGE SCALE GENOMIC DNA]</scope>
    <source>
        <strain evidence="10">WYCCWR 12678</strain>
    </source>
</reference>
<dbReference type="PANTHER" id="PTHR34390:SF2">
    <property type="entry name" value="SUCCINATE TRANSPORTER SUBUNIT YJJP-RELATED"/>
    <property type="match status" value="1"/>
</dbReference>
<sequence length="258" mass="27957">MNTSTHLLQTVKICLKAGALMLKNGAETARAEETIERLGLASGVKSVYSFVTPTGIFISVTSDEGNETRMYRIGEGLQVDLTKVSRINDLSRQFERGHITMQQVWEKLLEIEAAKPEYPSWLRHVCGALAGGGFTILFDGMWADFIPGAVCAGLANFLMEVFDRWMPRFLAVFFAAFASTMMALLFVRLGVGEQFYKISLGALIPLVPGLAVTNSVRDLMANDLLSGVARSAEAFLTAFAIAVAVALVLVLQAGGLVQ</sequence>
<accession>A0ABV9Q4H2</accession>
<feature type="transmembrane region" description="Helical" evidence="7">
    <location>
        <begin position="234"/>
        <end position="257"/>
    </location>
</feature>
<evidence type="ECO:0000256" key="4">
    <source>
        <dbReference type="ARBA" id="ARBA00022989"/>
    </source>
</evidence>
<keyword evidence="2" id="KW-1003">Cell membrane</keyword>
<keyword evidence="4 7" id="KW-1133">Transmembrane helix</keyword>
<dbReference type="PANTHER" id="PTHR34390">
    <property type="entry name" value="UPF0442 PROTEIN YJJB-RELATED"/>
    <property type="match status" value="1"/>
</dbReference>
<dbReference type="InterPro" id="IPR050539">
    <property type="entry name" value="ThrE_Dicarb/AminoAcid_Exp"/>
</dbReference>
<evidence type="ECO:0000256" key="3">
    <source>
        <dbReference type="ARBA" id="ARBA00022692"/>
    </source>
</evidence>
<keyword evidence="5 7" id="KW-0472">Membrane</keyword>
<gene>
    <name evidence="9" type="ORF">ACFO8Q_09330</name>
</gene>
<evidence type="ECO:0000256" key="7">
    <source>
        <dbReference type="SAM" id="Phobius"/>
    </source>
</evidence>
<name>A0ABV9Q4H2_9BACL</name>
<evidence type="ECO:0000256" key="2">
    <source>
        <dbReference type="ARBA" id="ARBA00022475"/>
    </source>
</evidence>
<feature type="transmembrane region" description="Helical" evidence="7">
    <location>
        <begin position="195"/>
        <end position="213"/>
    </location>
</feature>
<comment type="subcellular location">
    <subcellularLocation>
        <location evidence="1">Cell membrane</location>
        <topology evidence="1">Multi-pass membrane protein</topology>
    </subcellularLocation>
</comment>
<organism evidence="9 10">
    <name type="scientific">Effusibacillus consociatus</name>
    <dbReference type="NCBI Taxonomy" id="1117041"/>
    <lineage>
        <taxon>Bacteria</taxon>
        <taxon>Bacillati</taxon>
        <taxon>Bacillota</taxon>
        <taxon>Bacilli</taxon>
        <taxon>Bacillales</taxon>
        <taxon>Alicyclobacillaceae</taxon>
        <taxon>Effusibacillus</taxon>
    </lineage>
</organism>
<dbReference type="Pfam" id="PF06738">
    <property type="entry name" value="ThrE"/>
    <property type="match status" value="1"/>
</dbReference>
<keyword evidence="3 7" id="KW-0812">Transmembrane</keyword>